<dbReference type="EMBL" id="HBUE01203768">
    <property type="protein sequence ID" value="CAG6531005.1"/>
    <property type="molecule type" value="Transcribed_RNA"/>
</dbReference>
<dbReference type="EMBL" id="HBUE01142223">
    <property type="protein sequence ID" value="CAG6501318.1"/>
    <property type="molecule type" value="Transcribed_RNA"/>
</dbReference>
<dbReference type="EMBL" id="HBUE01309987">
    <property type="protein sequence ID" value="CAG6582846.1"/>
    <property type="molecule type" value="Transcribed_RNA"/>
</dbReference>
<organism evidence="1">
    <name type="scientific">Culex pipiens</name>
    <name type="common">House mosquito</name>
    <dbReference type="NCBI Taxonomy" id="7175"/>
    <lineage>
        <taxon>Eukaryota</taxon>
        <taxon>Metazoa</taxon>
        <taxon>Ecdysozoa</taxon>
        <taxon>Arthropoda</taxon>
        <taxon>Hexapoda</taxon>
        <taxon>Insecta</taxon>
        <taxon>Pterygota</taxon>
        <taxon>Neoptera</taxon>
        <taxon>Endopterygota</taxon>
        <taxon>Diptera</taxon>
        <taxon>Nematocera</taxon>
        <taxon>Culicoidea</taxon>
        <taxon>Culicidae</taxon>
        <taxon>Culicinae</taxon>
        <taxon>Culicini</taxon>
        <taxon>Culex</taxon>
        <taxon>Culex</taxon>
    </lineage>
</organism>
<reference evidence="1" key="1">
    <citation type="submission" date="2021-05" db="EMBL/GenBank/DDBJ databases">
        <authorList>
            <person name="Alioto T."/>
            <person name="Alioto T."/>
            <person name="Gomez Garrido J."/>
        </authorList>
    </citation>
    <scope>NUCLEOTIDE SEQUENCE</scope>
</reference>
<protein>
    <submittedName>
        <fullName evidence="1">(northern house mosquito) hypothetical protein</fullName>
    </submittedName>
</protein>
<accession>A0A8D8CVN5</accession>
<proteinExistence type="predicted"/>
<sequence length="153" mass="17007">MIGLASLGVHSFRNTAGYGTIAIATSLGRRKRSSVGLFFRDRLLLLLRNSGMHGLRQQCVVQGHNPQVSLLNQTHHSRPLDVVVEAITSICVTHLELVTNLIELAVIFLDVPHEDLDLGKRRQLVVLLERRQPAHDPRDLPLDEVSLDGQGTR</sequence>
<dbReference type="EMBL" id="HBUE01142224">
    <property type="protein sequence ID" value="CAG6501320.1"/>
    <property type="molecule type" value="Transcribed_RNA"/>
</dbReference>
<dbReference type="EMBL" id="HBUE01142228">
    <property type="protein sequence ID" value="CAG6501322.1"/>
    <property type="molecule type" value="Transcribed_RNA"/>
</dbReference>
<dbReference type="EMBL" id="HBUE01142229">
    <property type="protein sequence ID" value="CAG6501324.1"/>
    <property type="molecule type" value="Transcribed_RNA"/>
</dbReference>
<evidence type="ECO:0000313" key="1">
    <source>
        <dbReference type="EMBL" id="CAG6501324.1"/>
    </source>
</evidence>
<dbReference type="AlphaFoldDB" id="A0A8D8CVN5"/>
<name>A0A8D8CVN5_CULPI</name>